<dbReference type="InterPro" id="IPR043976">
    <property type="entry name" value="GOLGA_cons_dom"/>
</dbReference>
<gene>
    <name evidence="5" type="ORF">EB796_008504</name>
</gene>
<evidence type="ECO:0000256" key="2">
    <source>
        <dbReference type="SAM" id="Coils"/>
    </source>
</evidence>
<dbReference type="OrthoDB" id="5978643at2759"/>
<evidence type="ECO:0000259" key="4">
    <source>
        <dbReference type="Pfam" id="PF15070"/>
    </source>
</evidence>
<keyword evidence="1 2" id="KW-0175">Coiled coil</keyword>
<reference evidence="5" key="1">
    <citation type="submission" date="2020-06" db="EMBL/GenBank/DDBJ databases">
        <title>Draft genome of Bugula neritina, a colonial animal packing powerful symbionts and potential medicines.</title>
        <authorList>
            <person name="Rayko M."/>
        </authorList>
    </citation>
    <scope>NUCLEOTIDE SEQUENCE [LARGE SCALE GENOMIC DNA]</scope>
    <source>
        <strain evidence="5">Kwan_BN1</strain>
    </source>
</reference>
<feature type="domain" description="Golgin subfamily A conserved" evidence="4">
    <location>
        <begin position="666"/>
        <end position="746"/>
    </location>
</feature>
<dbReference type="GO" id="GO:0032580">
    <property type="term" value="C:Golgi cisterna membrane"/>
    <property type="evidence" value="ECO:0007669"/>
    <property type="project" value="TreeGrafter"/>
</dbReference>
<name>A0A7J7K3J4_BUGNE</name>
<evidence type="ECO:0000313" key="5">
    <source>
        <dbReference type="EMBL" id="KAF6033189.1"/>
    </source>
</evidence>
<dbReference type="GO" id="GO:0000137">
    <property type="term" value="C:Golgi cis cisterna"/>
    <property type="evidence" value="ECO:0007669"/>
    <property type="project" value="TreeGrafter"/>
</dbReference>
<feature type="region of interest" description="Disordered" evidence="3">
    <location>
        <begin position="753"/>
        <end position="790"/>
    </location>
</feature>
<feature type="region of interest" description="Disordered" evidence="3">
    <location>
        <begin position="321"/>
        <end position="350"/>
    </location>
</feature>
<keyword evidence="6" id="KW-1185">Reference proteome</keyword>
<evidence type="ECO:0000256" key="1">
    <source>
        <dbReference type="ARBA" id="ARBA00023054"/>
    </source>
</evidence>
<dbReference type="Pfam" id="PF15070">
    <property type="entry name" value="GOLGA2L5"/>
    <property type="match status" value="2"/>
</dbReference>
<dbReference type="SUPFAM" id="SSF57997">
    <property type="entry name" value="Tropomyosin"/>
    <property type="match status" value="1"/>
</dbReference>
<feature type="compositionally biased region" description="Low complexity" evidence="3">
    <location>
        <begin position="574"/>
        <end position="607"/>
    </location>
</feature>
<evidence type="ECO:0000313" key="6">
    <source>
        <dbReference type="Proteomes" id="UP000593567"/>
    </source>
</evidence>
<feature type="compositionally biased region" description="Polar residues" evidence="3">
    <location>
        <begin position="753"/>
        <end position="775"/>
    </location>
</feature>
<feature type="coiled-coil region" evidence="2">
    <location>
        <begin position="388"/>
        <end position="488"/>
    </location>
</feature>
<accession>A0A7J7K3J4</accession>
<feature type="compositionally biased region" description="Polar residues" evidence="3">
    <location>
        <begin position="321"/>
        <end position="332"/>
    </location>
</feature>
<feature type="region of interest" description="Disordered" evidence="3">
    <location>
        <begin position="1"/>
        <end position="29"/>
    </location>
</feature>
<dbReference type="PANTHER" id="PTHR10881">
    <property type="entry name" value="GOLGIN SUBFAMILY A MEMBER-RELATED"/>
    <property type="match status" value="1"/>
</dbReference>
<dbReference type="GO" id="GO:0005801">
    <property type="term" value="C:cis-Golgi network"/>
    <property type="evidence" value="ECO:0007669"/>
    <property type="project" value="TreeGrafter"/>
</dbReference>
<feature type="region of interest" description="Disordered" evidence="3">
    <location>
        <begin position="568"/>
        <end position="611"/>
    </location>
</feature>
<dbReference type="InterPro" id="IPR024858">
    <property type="entry name" value="GOLGA"/>
</dbReference>
<dbReference type="PANTHER" id="PTHR10881:SF46">
    <property type="entry name" value="GOLGIN SUBFAMILY A MEMBER 2"/>
    <property type="match status" value="1"/>
</dbReference>
<evidence type="ECO:0000256" key="3">
    <source>
        <dbReference type="SAM" id="MobiDB-lite"/>
    </source>
</evidence>
<comment type="caution">
    <text evidence="5">The sequence shown here is derived from an EMBL/GenBank/DDBJ whole genome shotgun (WGS) entry which is preliminary data.</text>
</comment>
<protein>
    <submittedName>
        <fullName evidence="5">GM130</fullName>
    </submittedName>
</protein>
<organism evidence="5 6">
    <name type="scientific">Bugula neritina</name>
    <name type="common">Brown bryozoan</name>
    <name type="synonym">Sertularia neritina</name>
    <dbReference type="NCBI Taxonomy" id="10212"/>
    <lineage>
        <taxon>Eukaryota</taxon>
        <taxon>Metazoa</taxon>
        <taxon>Spiralia</taxon>
        <taxon>Lophotrochozoa</taxon>
        <taxon>Bryozoa</taxon>
        <taxon>Gymnolaemata</taxon>
        <taxon>Cheilostomatida</taxon>
        <taxon>Flustrina</taxon>
        <taxon>Buguloidea</taxon>
        <taxon>Bugulidae</taxon>
        <taxon>Bugula</taxon>
    </lineage>
</organism>
<feature type="domain" description="Golgin subfamily A conserved" evidence="4">
    <location>
        <begin position="338"/>
        <end position="654"/>
    </location>
</feature>
<dbReference type="Proteomes" id="UP000593567">
    <property type="component" value="Unassembled WGS sequence"/>
</dbReference>
<proteinExistence type="predicted"/>
<feature type="coiled-coil region" evidence="2">
    <location>
        <begin position="170"/>
        <end position="204"/>
    </location>
</feature>
<dbReference type="GO" id="GO:0007030">
    <property type="term" value="P:Golgi organization"/>
    <property type="evidence" value="ECO:0007669"/>
    <property type="project" value="TreeGrafter"/>
</dbReference>
<feature type="coiled-coil region" evidence="2">
    <location>
        <begin position="239"/>
        <end position="273"/>
    </location>
</feature>
<dbReference type="EMBL" id="VXIV02001439">
    <property type="protein sequence ID" value="KAF6033189.1"/>
    <property type="molecule type" value="Genomic_DNA"/>
</dbReference>
<sequence length="874" mass="98613">MNGGAASPKGHSSPTADVLNNGDAVMQRNRELADRVKQLQQKNNQLNRQMQLQTERVAELEKHFNTSESEATQKANEELQKARERLEVHIQTIGILVEEKQTLQSQLSSSQKHSQQKSDEIEDYTSRLKASRLRVADLEKQLAVANTHRTRAETASGDNSKQVDKLKQDLYTKSRDLDEVLEQRAQLENQLQSKLSANAELEASLSDLRGKLDLSQAYIQQLNSGEVVPSHPNLYAEQVEELRAQNNQLHETISQLEDSLQKAQAERNQSIDQYNQIIQSLQLEHQQVGGLAMESSHGQITSLQQQIQDFQLENKNLQTQLEEAQNQRSGAESSEMESLEDTPPPADAQTAGNVYSEEQMQSVVYQYEQLRLQYTALVGSVETMTSDNQQLSRLLEDREEAISRLESTLESIQDEKDNSKRLLETVEGDKSALSRALSQNKQLKTQLEELEGRFIKMAEDNMTSVTSLQSEQHRNKELSNQLAEKESLLHQTGQSLAEKQNFIAEHEAQFENVSKMSHQQELLADRIRHYEAQIQIMGTLQRELHSSQETVRALTAQNSELRGMIVQRGTSVQSTSNEPTDNTDTENTFSANATDSTDSVTPTTSTSADQSSVIQQLSTAIQQLEAEKAHLENRCEQVTAENNRLSNQLLSQSELPVESNRITRQQSKAELLDRSEILEYENMQLEAESETINEYIALYHQQRSLMKSRAEDKDRYIQQLADEREKVSVKLSELQSLVVRLLQDRQYLHSYTNGSSVPIGSPQHNTSQPNPSQSMDDWPDYESESDTSQVEAIINQSSPATPSDESLTMDTSIESANEHQPSSTRFVDMSQDFIEGGERSIEALTSRISYIALTAVVLLSQCRHVGELFKGKII</sequence>
<dbReference type="AlphaFoldDB" id="A0A7J7K3J4"/>